<dbReference type="FunFam" id="2.60.40.1120:FF:000003">
    <property type="entry name" value="Outer membrane protein Omp121"/>
    <property type="match status" value="1"/>
</dbReference>
<dbReference type="Gene3D" id="2.60.40.1120">
    <property type="entry name" value="Carboxypeptidase-like, regulatory domain"/>
    <property type="match status" value="1"/>
</dbReference>
<evidence type="ECO:0000256" key="4">
    <source>
        <dbReference type="ARBA" id="ARBA00022692"/>
    </source>
</evidence>
<dbReference type="Gene3D" id="2.170.130.10">
    <property type="entry name" value="TonB-dependent receptor, plug domain"/>
    <property type="match status" value="1"/>
</dbReference>
<dbReference type="FunFam" id="2.170.130.10:FF:000008">
    <property type="entry name" value="SusC/RagA family TonB-linked outer membrane protein"/>
    <property type="match status" value="1"/>
</dbReference>
<dbReference type="SUPFAM" id="SSF56935">
    <property type="entry name" value="Porins"/>
    <property type="match status" value="1"/>
</dbReference>
<keyword evidence="10" id="KW-1185">Reference proteome</keyword>
<dbReference type="InterPro" id="IPR023996">
    <property type="entry name" value="TonB-dep_OMP_SusC/RagA"/>
</dbReference>
<comment type="caution">
    <text evidence="9">The sequence shown here is derived from an EMBL/GenBank/DDBJ whole genome shotgun (WGS) entry which is preliminary data.</text>
</comment>
<evidence type="ECO:0000256" key="6">
    <source>
        <dbReference type="ARBA" id="ARBA00023237"/>
    </source>
</evidence>
<dbReference type="InterPro" id="IPR039426">
    <property type="entry name" value="TonB-dep_rcpt-like"/>
</dbReference>
<dbReference type="InterPro" id="IPR037066">
    <property type="entry name" value="Plug_dom_sf"/>
</dbReference>
<dbReference type="InterPro" id="IPR012910">
    <property type="entry name" value="Plug_dom"/>
</dbReference>
<evidence type="ECO:0000256" key="3">
    <source>
        <dbReference type="ARBA" id="ARBA00022452"/>
    </source>
</evidence>
<dbReference type="GO" id="GO:0009279">
    <property type="term" value="C:cell outer membrane"/>
    <property type="evidence" value="ECO:0007669"/>
    <property type="project" value="UniProtKB-SubCell"/>
</dbReference>
<dbReference type="NCBIfam" id="TIGR04057">
    <property type="entry name" value="SusC_RagA_signa"/>
    <property type="match status" value="1"/>
</dbReference>
<gene>
    <name evidence="9" type="ORF">CQA01_02810</name>
</gene>
<dbReference type="InterPro" id="IPR023997">
    <property type="entry name" value="TonB-dep_OMP_SusC/RagA_CS"/>
</dbReference>
<dbReference type="InterPro" id="IPR008969">
    <property type="entry name" value="CarboxyPept-like_regulatory"/>
</dbReference>
<evidence type="ECO:0000313" key="10">
    <source>
        <dbReference type="Proteomes" id="UP000321301"/>
    </source>
</evidence>
<dbReference type="EMBL" id="BJYV01000001">
    <property type="protein sequence ID" value="GEO19747.1"/>
    <property type="molecule type" value="Genomic_DNA"/>
</dbReference>
<feature type="domain" description="TonB-dependent receptor plug" evidence="8">
    <location>
        <begin position="198"/>
        <end position="305"/>
    </location>
</feature>
<keyword evidence="5 7" id="KW-0472">Membrane</keyword>
<dbReference type="Proteomes" id="UP000321301">
    <property type="component" value="Unassembled WGS sequence"/>
</dbReference>
<dbReference type="AlphaFoldDB" id="A0A512C6M1"/>
<keyword evidence="6 7" id="KW-0998">Cell outer membrane</keyword>
<name>A0A512C6M1_9BACT</name>
<keyword evidence="3 7" id="KW-1134">Transmembrane beta strand</keyword>
<evidence type="ECO:0000259" key="8">
    <source>
        <dbReference type="Pfam" id="PF07715"/>
    </source>
</evidence>
<proteinExistence type="inferred from homology"/>
<comment type="similarity">
    <text evidence="7">Belongs to the TonB-dependent receptor family.</text>
</comment>
<dbReference type="PROSITE" id="PS52016">
    <property type="entry name" value="TONB_DEPENDENT_REC_3"/>
    <property type="match status" value="1"/>
</dbReference>
<protein>
    <submittedName>
        <fullName evidence="9">SusC/RagA family TonB-linked outer membrane protein</fullName>
    </submittedName>
</protein>
<dbReference type="NCBIfam" id="TIGR04056">
    <property type="entry name" value="OMP_RagA_SusC"/>
    <property type="match status" value="1"/>
</dbReference>
<evidence type="ECO:0000256" key="7">
    <source>
        <dbReference type="PROSITE-ProRule" id="PRU01360"/>
    </source>
</evidence>
<comment type="subcellular location">
    <subcellularLocation>
        <location evidence="1 7">Cell outer membrane</location>
        <topology evidence="1 7">Multi-pass membrane protein</topology>
    </subcellularLocation>
</comment>
<accession>A0A512C6M1</accession>
<evidence type="ECO:0000256" key="1">
    <source>
        <dbReference type="ARBA" id="ARBA00004571"/>
    </source>
</evidence>
<dbReference type="Gene3D" id="2.40.170.20">
    <property type="entry name" value="TonB-dependent receptor, beta-barrel domain"/>
    <property type="match status" value="1"/>
</dbReference>
<keyword evidence="4 7" id="KW-0812">Transmembrane</keyword>
<dbReference type="Pfam" id="PF07715">
    <property type="entry name" value="Plug"/>
    <property type="match status" value="1"/>
</dbReference>
<sequence length="1060" mass="117768">MSLLLAHNGNAQVKNIEDVSVHLSLNEVKVEKAFKQLEKITEFNFVFATREIRNSPLVSLESNGESLYDLLVSIGSQSHLSFKQVDGNIHVKKSDKISVTTKVDYEDVTVSGVVTDKNGEPIPGVTVSIPGTSIGTATDLDGKYSLSVPEESTLIFSFIGYETQSVVLGTQSIINVVLSEDISSLDEVVVVGYGEQKKSDITGSVASIPKERLEMVPIINVAQAIQGSIPGVMVQNTSAGAEPTQNIMVRGRNSIAANNSPLVVVDGVPYGGNLSDINPNDIESIEILKDASASAIYGSRGANGIILITTKTGNAGELKISYNGFYSVQDPTNVPDILNGEEFYQFKMARAPHMMTIPEQEIYDSGEWVNWYDEILQTGFTHNQHVSVSGGTQKTQFFMSGGLLDVKGLTLNDNYLRGISRVNVETKINDWLSLGTRSQFSYDDQSGTSPSWADARSTNPLVKPYDENGNPTIYPWEGMPQQGNPLEGLLFDNKNESFQINLNNFAVINIPKIEGLSYRINTGFNFIFRDQATYKGRDTRTGLEVQGEAETSRYRYNSTLIENILSYKKNIDNHSIFGTALYSFESNKSSSNDLLARGFENDHLKYYAAEQANFISPNYDFNESYLISQMLRVNYAFDSRYLVTVTGRRDGFSGFGKSTKWGIFPSIALGWNIGYEDFFTFKDVISELKLRASYGVNGNQAVGSYQSITRLGEYHYVDSKETAPGYRPTILGDPNLAWESSRTFNVGLDMGFLNNRFVANVDIYETSTTDLLLNRIISSVHGISSLTTNIGETNNKGVEFSILSRNIITPAFSWTTNGNLSANKNKIVSLYGILDEDGQEIDDYANNWFIGQPISVNYDFDVNGTWQLDEVDEATKWGSVPGQVKIDDLNGDYKLDNDDRKILGQEDPVLMWGLTNTFTLKNFTLNVFIHGMHGITKANSLMNDHVLEEVRNNTIKKDWWTPDNPTNEWYGNWLGADVMGGILARNRIYQNASFVRIKDVSLSYLFPQSNILGVFNNLRVAATGRNLYTFTNWIGLDPELSSQTSIPLQREMVLGLNVSF</sequence>
<dbReference type="InterPro" id="IPR036942">
    <property type="entry name" value="Beta-barrel_TonB_sf"/>
</dbReference>
<evidence type="ECO:0000256" key="2">
    <source>
        <dbReference type="ARBA" id="ARBA00022448"/>
    </source>
</evidence>
<keyword evidence="2 7" id="KW-0813">Transport</keyword>
<reference evidence="9 10" key="1">
    <citation type="submission" date="2019-07" db="EMBL/GenBank/DDBJ databases">
        <title>Whole genome shotgun sequence of Cyclobacterium qasimii NBRC 106168.</title>
        <authorList>
            <person name="Hosoyama A."/>
            <person name="Uohara A."/>
            <person name="Ohji S."/>
            <person name="Ichikawa N."/>
        </authorList>
    </citation>
    <scope>NUCLEOTIDE SEQUENCE [LARGE SCALE GENOMIC DNA]</scope>
    <source>
        <strain evidence="9 10">NBRC 106168</strain>
    </source>
</reference>
<organism evidence="9 10">
    <name type="scientific">Cyclobacterium qasimii</name>
    <dbReference type="NCBI Taxonomy" id="1350429"/>
    <lineage>
        <taxon>Bacteria</taxon>
        <taxon>Pseudomonadati</taxon>
        <taxon>Bacteroidota</taxon>
        <taxon>Cytophagia</taxon>
        <taxon>Cytophagales</taxon>
        <taxon>Cyclobacteriaceae</taxon>
        <taxon>Cyclobacterium</taxon>
    </lineage>
</organism>
<dbReference type="SUPFAM" id="SSF49464">
    <property type="entry name" value="Carboxypeptidase regulatory domain-like"/>
    <property type="match status" value="1"/>
</dbReference>
<evidence type="ECO:0000313" key="9">
    <source>
        <dbReference type="EMBL" id="GEO19747.1"/>
    </source>
</evidence>
<dbReference type="Pfam" id="PF13715">
    <property type="entry name" value="CarbopepD_reg_2"/>
    <property type="match status" value="1"/>
</dbReference>
<evidence type="ECO:0000256" key="5">
    <source>
        <dbReference type="ARBA" id="ARBA00023136"/>
    </source>
</evidence>